<evidence type="ECO:0000256" key="16">
    <source>
        <dbReference type="ARBA" id="ARBA00022848"/>
    </source>
</evidence>
<evidence type="ECO:0000313" key="29">
    <source>
        <dbReference type="EMBL" id="GFN79616.1"/>
    </source>
</evidence>
<reference evidence="29 30" key="1">
    <citation type="journal article" date="2021" name="Elife">
        <title>Chloroplast acquisition without the gene transfer in kleptoplastic sea slugs, Plakobranchus ocellatus.</title>
        <authorList>
            <person name="Maeda T."/>
            <person name="Takahashi S."/>
            <person name="Yoshida T."/>
            <person name="Shimamura S."/>
            <person name="Takaki Y."/>
            <person name="Nagai Y."/>
            <person name="Toyoda A."/>
            <person name="Suzuki Y."/>
            <person name="Arimoto A."/>
            <person name="Ishii H."/>
            <person name="Satoh N."/>
            <person name="Nishiyama T."/>
            <person name="Hasebe M."/>
            <person name="Maruyama T."/>
            <person name="Minagawa J."/>
            <person name="Obokata J."/>
            <person name="Shigenobu S."/>
        </authorList>
    </citation>
    <scope>NUCLEOTIDE SEQUENCE [LARGE SCALE GENOMIC DNA]</scope>
</reference>
<evidence type="ECO:0000256" key="2">
    <source>
        <dbReference type="ARBA" id="ARBA00004524"/>
    </source>
</evidence>
<name>A0AAV3YAZ3_9GAST</name>
<organism evidence="29 30">
    <name type="scientific">Plakobranchus ocellatus</name>
    <dbReference type="NCBI Taxonomy" id="259542"/>
    <lineage>
        <taxon>Eukaryota</taxon>
        <taxon>Metazoa</taxon>
        <taxon>Spiralia</taxon>
        <taxon>Lophotrochozoa</taxon>
        <taxon>Mollusca</taxon>
        <taxon>Gastropoda</taxon>
        <taxon>Heterobranchia</taxon>
        <taxon>Euthyneura</taxon>
        <taxon>Panpulmonata</taxon>
        <taxon>Sacoglossa</taxon>
        <taxon>Placobranchoidea</taxon>
        <taxon>Plakobranchidae</taxon>
        <taxon>Plakobranchus</taxon>
    </lineage>
</organism>
<keyword evidence="10" id="KW-0575">Peroxidase</keyword>
<evidence type="ECO:0000256" key="19">
    <source>
        <dbReference type="ARBA" id="ARBA00023004"/>
    </source>
</evidence>
<evidence type="ECO:0000256" key="1">
    <source>
        <dbReference type="ARBA" id="ARBA00001970"/>
    </source>
</evidence>
<dbReference type="GO" id="GO:0005789">
    <property type="term" value="C:endoplasmic reticulum membrane"/>
    <property type="evidence" value="ECO:0007669"/>
    <property type="project" value="UniProtKB-SubCell"/>
</dbReference>
<dbReference type="EC" id="1.14.99.1" evidence="7"/>
<dbReference type="GO" id="GO:0020037">
    <property type="term" value="F:heme binding"/>
    <property type="evidence" value="ECO:0007669"/>
    <property type="project" value="InterPro"/>
</dbReference>
<evidence type="ECO:0000256" key="4">
    <source>
        <dbReference type="ARBA" id="ARBA00004702"/>
    </source>
</evidence>
<gene>
    <name evidence="29" type="ORF">PoB_000612200</name>
</gene>
<dbReference type="InterPro" id="IPR050783">
    <property type="entry name" value="Oxylipin_biosynth_metab"/>
</dbReference>
<evidence type="ECO:0000256" key="8">
    <source>
        <dbReference type="ARBA" id="ARBA00022501"/>
    </source>
</evidence>
<evidence type="ECO:0000256" key="11">
    <source>
        <dbReference type="ARBA" id="ARBA00022585"/>
    </source>
</evidence>
<keyword evidence="8" id="KW-0644">Prostaglandin metabolism</keyword>
<comment type="similarity">
    <text evidence="5">Belongs to the prostaglandin G/H synthase family.</text>
</comment>
<dbReference type="PANTHER" id="PTHR11903:SF39">
    <property type="entry name" value="PROSTAGLANDIN G_H SYNTHASE 2-LIKE"/>
    <property type="match status" value="1"/>
</dbReference>
<dbReference type="PROSITE" id="PS50292">
    <property type="entry name" value="PEROXIDASE_3"/>
    <property type="match status" value="1"/>
</dbReference>
<keyword evidence="9" id="KW-0444">Lipid biosynthesis</keyword>
<keyword evidence="26" id="KW-1015">Disulfide bond</keyword>
<evidence type="ECO:0000256" key="6">
    <source>
        <dbReference type="ARBA" id="ARBA00011738"/>
    </source>
</evidence>
<evidence type="ECO:0000256" key="7">
    <source>
        <dbReference type="ARBA" id="ARBA00012440"/>
    </source>
</evidence>
<accession>A0AAV3YAZ3</accession>
<dbReference type="InterPro" id="IPR000742">
    <property type="entry name" value="EGF"/>
</dbReference>
<evidence type="ECO:0000256" key="9">
    <source>
        <dbReference type="ARBA" id="ARBA00022516"/>
    </source>
</evidence>
<dbReference type="PANTHER" id="PTHR11903">
    <property type="entry name" value="PROSTAGLANDIN G/H SYNTHASE"/>
    <property type="match status" value="1"/>
</dbReference>
<protein>
    <recommendedName>
        <fullName evidence="7">prostaglandin-endoperoxide synthase</fullName>
        <ecNumber evidence="7">1.14.99.1</ecNumber>
    </recommendedName>
</protein>
<dbReference type="GO" id="GO:0006979">
    <property type="term" value="P:response to oxidative stress"/>
    <property type="evidence" value="ECO:0007669"/>
    <property type="project" value="InterPro"/>
</dbReference>
<dbReference type="Gene3D" id="1.10.640.10">
    <property type="entry name" value="Haem peroxidase domain superfamily, animal type"/>
    <property type="match status" value="1"/>
</dbReference>
<comment type="pathway">
    <text evidence="4">Lipid metabolism; prostaglandin biosynthesis.</text>
</comment>
<dbReference type="SUPFAM" id="SSF57196">
    <property type="entry name" value="EGF/Laminin"/>
    <property type="match status" value="1"/>
</dbReference>
<evidence type="ECO:0000256" key="24">
    <source>
        <dbReference type="ARBA" id="ARBA00036358"/>
    </source>
</evidence>
<evidence type="ECO:0000256" key="20">
    <source>
        <dbReference type="ARBA" id="ARBA00023098"/>
    </source>
</evidence>
<feature type="disulfide bond" evidence="26">
    <location>
        <begin position="31"/>
        <end position="48"/>
    </location>
</feature>
<keyword evidence="16" id="KW-0492">Microsome</keyword>
<dbReference type="InterPro" id="IPR019791">
    <property type="entry name" value="Haem_peroxidase_animal"/>
</dbReference>
<evidence type="ECO:0000313" key="30">
    <source>
        <dbReference type="Proteomes" id="UP000735302"/>
    </source>
</evidence>
<proteinExistence type="inferred from homology"/>
<comment type="catalytic activity">
    <reaction evidence="22">
        <text>(9Z,12Z)-octadecadienoate + AH2 + O2 = (9S)-hydroxy-(10E,12Z)-octadecadienoate + A + H2O</text>
        <dbReference type="Rhea" id="RHEA:75459"/>
        <dbReference type="ChEBI" id="CHEBI:13193"/>
        <dbReference type="ChEBI" id="CHEBI:15377"/>
        <dbReference type="ChEBI" id="CHEBI:15379"/>
        <dbReference type="ChEBI" id="CHEBI:17499"/>
        <dbReference type="ChEBI" id="CHEBI:30245"/>
        <dbReference type="ChEBI" id="CHEBI:77852"/>
    </reaction>
    <physiologicalReaction direction="left-to-right" evidence="22">
        <dbReference type="Rhea" id="RHEA:75460"/>
    </physiologicalReaction>
</comment>
<dbReference type="GO" id="GO:0043005">
    <property type="term" value="C:neuron projection"/>
    <property type="evidence" value="ECO:0007669"/>
    <property type="project" value="TreeGrafter"/>
</dbReference>
<dbReference type="InterPro" id="IPR010255">
    <property type="entry name" value="Haem_peroxidase_sf"/>
</dbReference>
<dbReference type="GO" id="GO:0016702">
    <property type="term" value="F:oxidoreductase activity, acting on single donors with incorporation of molecular oxygen, incorporation of two atoms of oxygen"/>
    <property type="evidence" value="ECO:0007669"/>
    <property type="project" value="TreeGrafter"/>
</dbReference>
<feature type="signal peptide" evidence="27">
    <location>
        <begin position="1"/>
        <end position="19"/>
    </location>
</feature>
<evidence type="ECO:0000256" key="3">
    <source>
        <dbReference type="ARBA" id="ARBA00004586"/>
    </source>
</evidence>
<keyword evidence="21" id="KW-0275">Fatty acid biosynthesis</keyword>
<evidence type="ECO:0000256" key="23">
    <source>
        <dbReference type="ARBA" id="ARBA00036313"/>
    </source>
</evidence>
<keyword evidence="12" id="KW-0349">Heme</keyword>
<dbReference type="Proteomes" id="UP000735302">
    <property type="component" value="Unassembled WGS sequence"/>
</dbReference>
<keyword evidence="27" id="KW-0732">Signal</keyword>
<feature type="chain" id="PRO_5044022421" description="prostaglandin-endoperoxide synthase" evidence="27">
    <location>
        <begin position="20"/>
        <end position="365"/>
    </location>
</feature>
<evidence type="ECO:0000256" key="22">
    <source>
        <dbReference type="ARBA" id="ARBA00035976"/>
    </source>
</evidence>
<comment type="caution">
    <text evidence="29">The sequence shown here is derived from an EMBL/GenBank/DDBJ whole genome shotgun (WGS) entry which is preliminary data.</text>
</comment>
<comment type="catalytic activity">
    <reaction evidence="23">
        <text>(9Z,12Z)-octadecadienoate + AH2 + O2 = (9R)-hydroxy-(10E,12Z)-octadecadienoate + A + H2O</text>
        <dbReference type="Rhea" id="RHEA:75447"/>
        <dbReference type="ChEBI" id="CHEBI:13193"/>
        <dbReference type="ChEBI" id="CHEBI:15377"/>
        <dbReference type="ChEBI" id="CHEBI:15379"/>
        <dbReference type="ChEBI" id="CHEBI:17499"/>
        <dbReference type="ChEBI" id="CHEBI:30245"/>
        <dbReference type="ChEBI" id="CHEBI:77895"/>
    </reaction>
    <physiologicalReaction direction="left-to-right" evidence="23">
        <dbReference type="Rhea" id="RHEA:75448"/>
    </physiologicalReaction>
</comment>
<keyword evidence="11" id="KW-0643">Prostaglandin biosynthesis</keyword>
<evidence type="ECO:0000256" key="13">
    <source>
        <dbReference type="ARBA" id="ARBA00022723"/>
    </source>
</evidence>
<keyword evidence="15" id="KW-0276">Fatty acid metabolism</keyword>
<dbReference type="EMBL" id="BLXT01000722">
    <property type="protein sequence ID" value="GFN79616.1"/>
    <property type="molecule type" value="Genomic_DNA"/>
</dbReference>
<evidence type="ECO:0000256" key="10">
    <source>
        <dbReference type="ARBA" id="ARBA00022559"/>
    </source>
</evidence>
<evidence type="ECO:0000256" key="15">
    <source>
        <dbReference type="ARBA" id="ARBA00022832"/>
    </source>
</evidence>
<comment type="cofactor">
    <cofactor evidence="1">
        <name>heme b</name>
        <dbReference type="ChEBI" id="CHEBI:60344"/>
    </cofactor>
</comment>
<comment type="subunit">
    <text evidence="6">Homodimer.</text>
</comment>
<evidence type="ECO:0000256" key="12">
    <source>
        <dbReference type="ARBA" id="ARBA00022617"/>
    </source>
</evidence>
<evidence type="ECO:0000256" key="26">
    <source>
        <dbReference type="PROSITE-ProRule" id="PRU00076"/>
    </source>
</evidence>
<evidence type="ECO:0000256" key="21">
    <source>
        <dbReference type="ARBA" id="ARBA00023160"/>
    </source>
</evidence>
<dbReference type="SUPFAM" id="SSF48113">
    <property type="entry name" value="Heme-dependent peroxidases"/>
    <property type="match status" value="1"/>
</dbReference>
<dbReference type="GO" id="GO:0019371">
    <property type="term" value="P:cyclooxygenase pathway"/>
    <property type="evidence" value="ECO:0007669"/>
    <property type="project" value="TreeGrafter"/>
</dbReference>
<keyword evidence="19" id="KW-0408">Iron</keyword>
<dbReference type="Gene3D" id="2.10.25.10">
    <property type="entry name" value="Laminin"/>
    <property type="match status" value="1"/>
</dbReference>
<evidence type="ECO:0000256" key="14">
    <source>
        <dbReference type="ARBA" id="ARBA00022824"/>
    </source>
</evidence>
<evidence type="ECO:0000256" key="18">
    <source>
        <dbReference type="ARBA" id="ARBA00023002"/>
    </source>
</evidence>
<sequence length="365" mass="41601">MKALPFLAASLALIAIAVADKPVNPCCSFPCQNRGVCLNGKEPGSYTCDCGNLPFYGKHCETPYLWTRLTRWLRPSPDTLHNWLVSDSLKWWWGIVNKVTFLHNMIIRVVYQTRAEILDTPPLYETVHGYPTIAATTNHTQYARCLPPVPLDCPTPMGIKGKKELPDVDYLLKTFFTREKFRPDPQGSSVLMTFFAQHFTHMFFKTDYGKSPGSTWSGHGVDVTSIYGSNVSDENSLRSFKGGKLKMQVLNGEDFPMYAKDTPVYMTYPGGVPKESQFALGHPFFGLLPGLFLYQTIWMREHNRVCDILKEEHPDWDDERLFQTGKLVILGETIRIVIEDYVQHLAGYYVKVAFKPEVLFGYPFQ</sequence>
<dbReference type="AlphaFoldDB" id="A0AAV3YAZ3"/>
<evidence type="ECO:0000256" key="27">
    <source>
        <dbReference type="SAM" id="SignalP"/>
    </source>
</evidence>
<comment type="catalytic activity">
    <reaction evidence="24">
        <text>(9Z,12Z)-octadecadienoate + AH2 + O2 = (13S)-hydroxy-(9Z,11E)-octadecadienoate + A + H2O</text>
        <dbReference type="Rhea" id="RHEA:75451"/>
        <dbReference type="ChEBI" id="CHEBI:13193"/>
        <dbReference type="ChEBI" id="CHEBI:15377"/>
        <dbReference type="ChEBI" id="CHEBI:15379"/>
        <dbReference type="ChEBI" id="CHEBI:17499"/>
        <dbReference type="ChEBI" id="CHEBI:30245"/>
        <dbReference type="ChEBI" id="CHEBI:90850"/>
    </reaction>
    <physiologicalReaction direction="left-to-right" evidence="24">
        <dbReference type="Rhea" id="RHEA:75452"/>
    </physiologicalReaction>
</comment>
<dbReference type="CDD" id="cd00054">
    <property type="entry name" value="EGF_CA"/>
    <property type="match status" value="1"/>
</dbReference>
<feature type="domain" description="EGF-like" evidence="28">
    <location>
        <begin position="22"/>
        <end position="61"/>
    </location>
</feature>
<evidence type="ECO:0000256" key="17">
    <source>
        <dbReference type="ARBA" id="ARBA00022964"/>
    </source>
</evidence>
<dbReference type="PRINTS" id="PR00457">
    <property type="entry name" value="ANPEROXIDASE"/>
</dbReference>
<keyword evidence="13" id="KW-0479">Metal-binding</keyword>
<keyword evidence="14" id="KW-0256">Endoplasmic reticulum</keyword>
<dbReference type="GO" id="GO:0046872">
    <property type="term" value="F:metal ion binding"/>
    <property type="evidence" value="ECO:0007669"/>
    <property type="project" value="UniProtKB-KW"/>
</dbReference>
<feature type="non-terminal residue" evidence="29">
    <location>
        <position position="365"/>
    </location>
</feature>
<dbReference type="PROSITE" id="PS50026">
    <property type="entry name" value="EGF_3"/>
    <property type="match status" value="1"/>
</dbReference>
<evidence type="ECO:0000256" key="5">
    <source>
        <dbReference type="ARBA" id="ARBA00008928"/>
    </source>
</evidence>
<dbReference type="GO" id="GO:0004666">
    <property type="term" value="F:prostaglandin-endoperoxide synthase activity"/>
    <property type="evidence" value="ECO:0007669"/>
    <property type="project" value="UniProtKB-EC"/>
</dbReference>
<comment type="subcellular location">
    <subcellularLocation>
        <location evidence="3">Endoplasmic reticulum membrane</location>
    </subcellularLocation>
    <subcellularLocation>
        <location evidence="2">Microsome membrane</location>
    </subcellularLocation>
</comment>
<comment type="caution">
    <text evidence="26">Lacks conserved residue(s) required for the propagation of feature annotation.</text>
</comment>
<keyword evidence="18" id="KW-0560">Oxidoreductase</keyword>
<evidence type="ECO:0000259" key="28">
    <source>
        <dbReference type="PROSITE" id="PS50026"/>
    </source>
</evidence>
<dbReference type="InterPro" id="IPR037120">
    <property type="entry name" value="Haem_peroxidase_sf_animal"/>
</dbReference>
<comment type="catalytic activity">
    <reaction evidence="25">
        <text>(9Z,12Z)-octadecadienoate + AH2 + O2 = (13R)-hydroxy-(9Z,11E)-octadecadienoate + A + H2O</text>
        <dbReference type="Rhea" id="RHEA:75455"/>
        <dbReference type="ChEBI" id="CHEBI:13193"/>
        <dbReference type="ChEBI" id="CHEBI:15377"/>
        <dbReference type="ChEBI" id="CHEBI:15379"/>
        <dbReference type="ChEBI" id="CHEBI:17499"/>
        <dbReference type="ChEBI" id="CHEBI:30245"/>
        <dbReference type="ChEBI" id="CHEBI:136655"/>
    </reaction>
    <physiologicalReaction direction="left-to-right" evidence="25">
        <dbReference type="Rhea" id="RHEA:75456"/>
    </physiologicalReaction>
</comment>
<keyword evidence="20" id="KW-0443">Lipid metabolism</keyword>
<keyword evidence="17" id="KW-0223">Dioxygenase</keyword>
<keyword evidence="26" id="KW-0245">EGF-like domain</keyword>
<keyword evidence="30" id="KW-1185">Reference proteome</keyword>
<dbReference type="Pfam" id="PF03098">
    <property type="entry name" value="An_peroxidase"/>
    <property type="match status" value="1"/>
</dbReference>
<dbReference type="GO" id="GO:0004601">
    <property type="term" value="F:peroxidase activity"/>
    <property type="evidence" value="ECO:0007669"/>
    <property type="project" value="UniProtKB-KW"/>
</dbReference>
<evidence type="ECO:0000256" key="25">
    <source>
        <dbReference type="ARBA" id="ARBA00036409"/>
    </source>
</evidence>